<evidence type="ECO:0000259" key="3">
    <source>
        <dbReference type="Pfam" id="PF13505"/>
    </source>
</evidence>
<feature type="signal peptide" evidence="2">
    <location>
        <begin position="1"/>
        <end position="18"/>
    </location>
</feature>
<evidence type="ECO:0000313" key="4">
    <source>
        <dbReference type="EMBL" id="SDZ94351.1"/>
    </source>
</evidence>
<dbReference type="STRING" id="150146.SAMN05443667_101379"/>
<sequence>MKKTINLLLLTLSTIGFAQVKDISFTASPFVDYTFYDKQSGLENATSVGGKIGFGFGEYVEIRAVYLQSLGLKTSFSDFGIAGYNDAMFQSQDIKLTRWGGEFKTNLGRGRFIPYLTLGSGVQNIAIKDSNDFDQIYASAGLGFKTKLTDRIVFTIEGKYNRYNFNAGENLLTEENKTDFGVTNSDFETKALTNWSAQASLQFYLGGRKPGTLSELDKAYYSKFSNGFKGIQWILEPSANYIKFDDKSLFKDTYLLGLYAGFDFNQYIGIRAFYLQATENEQISTSFDNLSMYGLELRARLNDGNGVTPYLILGGGYLNSQNSYLGRTNTAVDSEEFASAGLGLNIPLSKNILITGGARGMITSAADVADLSSPDNLQTHIMYNAGIKISFGGKKTNPDEVYNAKLNEQLDIKDKETQVYLDEKIAQNNADNSEKILVLKQEYQNKLEGLETDLEKAKADNDIDKAVVILEQKKTAQNSLEEVNSIEKKAIEKKETQQLKAIATNKETKTVAKESIAPVPAIKTAKDSVAPVPVIKTLKVSTTTTVVTPIVPVVKVKTTENVPVEYIKLSPAELESLIDKVMETNKTNYNNALENEKLKKRVEVLENALLNKNKPTIKK</sequence>
<dbReference type="OrthoDB" id="1010796at2"/>
<proteinExistence type="predicted"/>
<organism evidence="4 5">
    <name type="scientific">Flavobacterium gillisiae</name>
    <dbReference type="NCBI Taxonomy" id="150146"/>
    <lineage>
        <taxon>Bacteria</taxon>
        <taxon>Pseudomonadati</taxon>
        <taxon>Bacteroidota</taxon>
        <taxon>Flavobacteriia</taxon>
        <taxon>Flavobacteriales</taxon>
        <taxon>Flavobacteriaceae</taxon>
        <taxon>Flavobacterium</taxon>
    </lineage>
</organism>
<accession>A0A1H3X607</accession>
<dbReference type="EMBL" id="FNRD01000001">
    <property type="protein sequence ID" value="SDZ94351.1"/>
    <property type="molecule type" value="Genomic_DNA"/>
</dbReference>
<feature type="chain" id="PRO_5011610267" evidence="2">
    <location>
        <begin position="19"/>
        <end position="619"/>
    </location>
</feature>
<dbReference type="Proteomes" id="UP000198951">
    <property type="component" value="Unassembled WGS sequence"/>
</dbReference>
<dbReference type="InterPro" id="IPR027385">
    <property type="entry name" value="Beta-barrel_OMP"/>
</dbReference>
<name>A0A1H3X607_9FLAO</name>
<evidence type="ECO:0000256" key="1">
    <source>
        <dbReference type="ARBA" id="ARBA00022729"/>
    </source>
</evidence>
<feature type="domain" description="Outer membrane protein beta-barrel" evidence="3">
    <location>
        <begin position="238"/>
        <end position="373"/>
    </location>
</feature>
<evidence type="ECO:0000313" key="5">
    <source>
        <dbReference type="Proteomes" id="UP000198951"/>
    </source>
</evidence>
<dbReference type="AlphaFoldDB" id="A0A1H3X607"/>
<dbReference type="Gene3D" id="2.40.160.20">
    <property type="match status" value="2"/>
</dbReference>
<dbReference type="Pfam" id="PF13505">
    <property type="entry name" value="OMP_b-brl"/>
    <property type="match status" value="1"/>
</dbReference>
<keyword evidence="1 2" id="KW-0732">Signal</keyword>
<dbReference type="InterPro" id="IPR011250">
    <property type="entry name" value="OMP/PagP_B-barrel"/>
</dbReference>
<protein>
    <submittedName>
        <fullName evidence="4">Opacity protein</fullName>
    </submittedName>
</protein>
<reference evidence="5" key="1">
    <citation type="submission" date="2016-10" db="EMBL/GenBank/DDBJ databases">
        <authorList>
            <person name="Varghese N."/>
            <person name="Submissions S."/>
        </authorList>
    </citation>
    <scope>NUCLEOTIDE SEQUENCE [LARGE SCALE GENOMIC DNA]</scope>
    <source>
        <strain evidence="5">DSM 22376</strain>
    </source>
</reference>
<evidence type="ECO:0000256" key="2">
    <source>
        <dbReference type="SAM" id="SignalP"/>
    </source>
</evidence>
<keyword evidence="5" id="KW-1185">Reference proteome</keyword>
<dbReference type="SUPFAM" id="SSF56925">
    <property type="entry name" value="OMPA-like"/>
    <property type="match status" value="2"/>
</dbReference>
<gene>
    <name evidence="4" type="ORF">SAMN05443667_101379</name>
</gene>
<dbReference type="RefSeq" id="WP_091083896.1">
    <property type="nucleotide sequence ID" value="NZ_FNRD01000001.1"/>
</dbReference>